<protein>
    <submittedName>
        <fullName evidence="3">Uncharacterized protein</fullName>
    </submittedName>
</protein>
<evidence type="ECO:0000313" key="3">
    <source>
        <dbReference type="EMBL" id="CAI5447652.1"/>
    </source>
</evidence>
<dbReference type="AlphaFoldDB" id="A0A9P1N1L4"/>
<keyword evidence="4" id="KW-1185">Reference proteome</keyword>
<reference evidence="3" key="1">
    <citation type="submission" date="2022-11" db="EMBL/GenBank/DDBJ databases">
        <authorList>
            <person name="Kikuchi T."/>
        </authorList>
    </citation>
    <scope>NUCLEOTIDE SEQUENCE</scope>
    <source>
        <strain evidence="3">PS1010</strain>
    </source>
</reference>
<name>A0A9P1N1L4_9PELO</name>
<sequence length="123" mass="14292">MRSFQKIIQFKIFFFFLLKPSNAQYILDFMQISESWTLLNCFICALFFLSTLILFGFNILRIKNKRSAKLVLTDVDQFDYFVMDMNHILNKNGNIVSVKVKSGSIGKPNIANAKNNNNLFMAF</sequence>
<keyword evidence="1" id="KW-0812">Transmembrane</keyword>
<comment type="caution">
    <text evidence="3">The sequence shown here is derived from an EMBL/GenBank/DDBJ whole genome shotgun (WGS) entry which is preliminary data.</text>
</comment>
<keyword evidence="1" id="KW-1133">Transmembrane helix</keyword>
<gene>
    <name evidence="3" type="ORF">CAMP_LOCUS10289</name>
</gene>
<evidence type="ECO:0000313" key="4">
    <source>
        <dbReference type="Proteomes" id="UP001152747"/>
    </source>
</evidence>
<dbReference type="EMBL" id="CANHGI010000004">
    <property type="protein sequence ID" value="CAI5447652.1"/>
    <property type="molecule type" value="Genomic_DNA"/>
</dbReference>
<keyword evidence="1" id="KW-0472">Membrane</keyword>
<feature type="chain" id="PRO_5040199239" evidence="2">
    <location>
        <begin position="24"/>
        <end position="123"/>
    </location>
</feature>
<proteinExistence type="predicted"/>
<accession>A0A9P1N1L4</accession>
<organism evidence="3 4">
    <name type="scientific">Caenorhabditis angaria</name>
    <dbReference type="NCBI Taxonomy" id="860376"/>
    <lineage>
        <taxon>Eukaryota</taxon>
        <taxon>Metazoa</taxon>
        <taxon>Ecdysozoa</taxon>
        <taxon>Nematoda</taxon>
        <taxon>Chromadorea</taxon>
        <taxon>Rhabditida</taxon>
        <taxon>Rhabditina</taxon>
        <taxon>Rhabditomorpha</taxon>
        <taxon>Rhabditoidea</taxon>
        <taxon>Rhabditidae</taxon>
        <taxon>Peloderinae</taxon>
        <taxon>Caenorhabditis</taxon>
    </lineage>
</organism>
<keyword evidence="2" id="KW-0732">Signal</keyword>
<feature type="transmembrane region" description="Helical" evidence="1">
    <location>
        <begin position="39"/>
        <end position="60"/>
    </location>
</feature>
<evidence type="ECO:0000256" key="1">
    <source>
        <dbReference type="SAM" id="Phobius"/>
    </source>
</evidence>
<evidence type="ECO:0000256" key="2">
    <source>
        <dbReference type="SAM" id="SignalP"/>
    </source>
</evidence>
<dbReference type="Proteomes" id="UP001152747">
    <property type="component" value="Unassembled WGS sequence"/>
</dbReference>
<feature type="signal peptide" evidence="2">
    <location>
        <begin position="1"/>
        <end position="23"/>
    </location>
</feature>